<name>A0A173VW67_PARDI</name>
<dbReference type="SUPFAM" id="SSF52279">
    <property type="entry name" value="Beta-D-glucan exohydrolase, C-terminal domain"/>
    <property type="match status" value="1"/>
</dbReference>
<sequence length="751" mass="82183">MRKIILSFAACLALAAYGQKPVQDTRAMDTFIDQLMGKMTLDEKIGQLNLSGGGVPGILSGSEGADETIRRGWLGATGGSELETFRKLQEIAVKESRLGIPLLFGLDVIHGYHTIFPIPLALSCSWDTTLIEQSARIAAIEASSNGVTWTYSPMVDIARDARWGRIAEGSGEDPWWGGKTAAAMVRGYQGDDLTKENTILSCLKHFALYGASEAGRDYNTVDMIRIKMFNEYFPPYKAAVEAGCATVMSSFNLVEAIPATGNRWLLTDLLRDQWGFNGFVVSDYNSIGEMTNHGLGDTQTVSALALHAGLDMDMMTNGYITTLKRSLEEGRVSQADIDQACRRVLEAKYKLGLFEDPYRYLDADRAKKNTFTDEHMNTARHIAGKSIVLLKNDKGLLPLRKTGTIAVVGPLADKKVELFGTWCGIDTAKSASVVQAVKEMVGNKARVIFAKGCNLTNEPMLAKASGLKVDPVENTRLVKEAVEQVKDADRIIAVMGEPNNWSGEACSRADISLPESQKELLRALLETGKPVVLVLANGRPLTLEWEDSQFSAIVEAWHGGSAAACGLVDVLFGDVNPSGKLTTTFPRSVGQIPLYYNAKKTGRPMNPDDHFTSKYLDITNDPLYPFGYGLSYTTFSYGDLQLDKTSVQGENGVLTASVQVTNTGKLEGEEVVQLYIGDPAASISRPMKELKNLQKISLKPGESRKVSFTITPEDLKFYNSALEYIWEPGLFNIYVGTNSRDVKSAQVTWNK</sequence>
<dbReference type="Gene3D" id="3.40.50.1700">
    <property type="entry name" value="Glycoside hydrolase family 3 C-terminal domain"/>
    <property type="match status" value="1"/>
</dbReference>
<reference evidence="12 13" key="1">
    <citation type="submission" date="2015-09" db="EMBL/GenBank/DDBJ databases">
        <authorList>
            <consortium name="Pathogen Informatics"/>
        </authorList>
    </citation>
    <scope>NUCLEOTIDE SEQUENCE [LARGE SCALE GENOMIC DNA]</scope>
    <source>
        <strain evidence="12 13">2789STDY5608872</strain>
    </source>
</reference>
<dbReference type="InterPro" id="IPR013783">
    <property type="entry name" value="Ig-like_fold"/>
</dbReference>
<dbReference type="InterPro" id="IPR051915">
    <property type="entry name" value="Cellulose_Degrad_GH3"/>
</dbReference>
<dbReference type="Pfam" id="PF00933">
    <property type="entry name" value="Glyco_hydro_3"/>
    <property type="match status" value="1"/>
</dbReference>
<comment type="catalytic activity">
    <reaction evidence="1">
        <text>Hydrolysis of terminal, non-reducing beta-D-glucosyl residues with release of beta-D-glucose.</text>
        <dbReference type="EC" id="3.2.1.21"/>
    </reaction>
</comment>
<dbReference type="InterPro" id="IPR036962">
    <property type="entry name" value="Glyco_hydro_3_N_sf"/>
</dbReference>
<protein>
    <recommendedName>
        <fullName evidence="9">Periplasmic beta-glucosidase</fullName>
        <ecNumber evidence="4">3.2.1.21</ecNumber>
    </recommendedName>
</protein>
<dbReference type="InterPro" id="IPR036881">
    <property type="entry name" value="Glyco_hydro_3_C_sf"/>
</dbReference>
<dbReference type="EMBL" id="CYXP01000009">
    <property type="protein sequence ID" value="CUN30198.1"/>
    <property type="molecule type" value="Genomic_DNA"/>
</dbReference>
<dbReference type="FunFam" id="2.60.40.10:FF:000495">
    <property type="entry name" value="Periplasmic beta-glucosidase"/>
    <property type="match status" value="1"/>
</dbReference>
<evidence type="ECO:0000256" key="7">
    <source>
        <dbReference type="ARBA" id="ARBA00022801"/>
    </source>
</evidence>
<comment type="subcellular location">
    <subcellularLocation>
        <location evidence="2">Periplasm</location>
    </subcellularLocation>
</comment>
<evidence type="ECO:0000256" key="4">
    <source>
        <dbReference type="ARBA" id="ARBA00012744"/>
    </source>
</evidence>
<dbReference type="FunFam" id="3.20.20.300:FF:000005">
    <property type="entry name" value="Periplasmic beta-glucosidase"/>
    <property type="match status" value="1"/>
</dbReference>
<evidence type="ECO:0000256" key="5">
    <source>
        <dbReference type="ARBA" id="ARBA00022729"/>
    </source>
</evidence>
<evidence type="ECO:0000256" key="1">
    <source>
        <dbReference type="ARBA" id="ARBA00000448"/>
    </source>
</evidence>
<dbReference type="SUPFAM" id="SSF51445">
    <property type="entry name" value="(Trans)glycosidases"/>
    <property type="match status" value="1"/>
</dbReference>
<dbReference type="InterPro" id="IPR001764">
    <property type="entry name" value="Glyco_hydro_3_N"/>
</dbReference>
<dbReference type="GO" id="GO:0042597">
    <property type="term" value="C:periplasmic space"/>
    <property type="evidence" value="ECO:0007669"/>
    <property type="project" value="UniProtKB-SubCell"/>
</dbReference>
<dbReference type="InterPro" id="IPR017853">
    <property type="entry name" value="GH"/>
</dbReference>
<dbReference type="PANTHER" id="PTHR30620">
    <property type="entry name" value="PERIPLASMIC BETA-GLUCOSIDASE-RELATED"/>
    <property type="match status" value="1"/>
</dbReference>
<evidence type="ECO:0000256" key="6">
    <source>
        <dbReference type="ARBA" id="ARBA00022764"/>
    </source>
</evidence>
<evidence type="ECO:0000256" key="8">
    <source>
        <dbReference type="ARBA" id="ARBA00023295"/>
    </source>
</evidence>
<dbReference type="AlphaFoldDB" id="A0A173VW67"/>
<evidence type="ECO:0000256" key="10">
    <source>
        <dbReference type="RuleBase" id="RU361161"/>
    </source>
</evidence>
<keyword evidence="5" id="KW-0732">Signal</keyword>
<keyword evidence="8 10" id="KW-0326">Glycosidase</keyword>
<dbReference type="Proteomes" id="UP000095591">
    <property type="component" value="Unassembled WGS sequence"/>
</dbReference>
<dbReference type="PROSITE" id="PS00775">
    <property type="entry name" value="GLYCOSYL_HYDROL_F3"/>
    <property type="match status" value="1"/>
</dbReference>
<accession>A0A173VW67</accession>
<evidence type="ECO:0000256" key="3">
    <source>
        <dbReference type="ARBA" id="ARBA00005336"/>
    </source>
</evidence>
<dbReference type="NCBIfam" id="NF011678">
    <property type="entry name" value="PRK15098.1"/>
    <property type="match status" value="1"/>
</dbReference>
<dbReference type="Pfam" id="PF14310">
    <property type="entry name" value="Fn3-like"/>
    <property type="match status" value="1"/>
</dbReference>
<dbReference type="SMART" id="SM01217">
    <property type="entry name" value="Fn3_like"/>
    <property type="match status" value="1"/>
</dbReference>
<dbReference type="PRINTS" id="PR00133">
    <property type="entry name" value="GLHYDRLASE3"/>
</dbReference>
<gene>
    <name evidence="12" type="primary">bglX_4</name>
    <name evidence="12" type="ORF">ERS852429_03525</name>
</gene>
<feature type="domain" description="Fibronectin type III-like" evidence="11">
    <location>
        <begin position="670"/>
        <end position="739"/>
    </location>
</feature>
<dbReference type="Gene3D" id="2.60.40.10">
    <property type="entry name" value="Immunoglobulins"/>
    <property type="match status" value="1"/>
</dbReference>
<evidence type="ECO:0000256" key="9">
    <source>
        <dbReference type="ARBA" id="ARBA00067498"/>
    </source>
</evidence>
<dbReference type="InterPro" id="IPR019800">
    <property type="entry name" value="Glyco_hydro_3_AS"/>
</dbReference>
<keyword evidence="7 10" id="KW-0378">Hydrolase</keyword>
<evidence type="ECO:0000256" key="2">
    <source>
        <dbReference type="ARBA" id="ARBA00004418"/>
    </source>
</evidence>
<dbReference type="InterPro" id="IPR002772">
    <property type="entry name" value="Glyco_hydro_3_C"/>
</dbReference>
<dbReference type="Gene3D" id="3.20.20.300">
    <property type="entry name" value="Glycoside hydrolase, family 3, N-terminal domain"/>
    <property type="match status" value="1"/>
</dbReference>
<dbReference type="InterPro" id="IPR026891">
    <property type="entry name" value="Fn3-like"/>
</dbReference>
<organism evidence="12 13">
    <name type="scientific">Parabacteroides distasonis</name>
    <dbReference type="NCBI Taxonomy" id="823"/>
    <lineage>
        <taxon>Bacteria</taxon>
        <taxon>Pseudomonadati</taxon>
        <taxon>Bacteroidota</taxon>
        <taxon>Bacteroidia</taxon>
        <taxon>Bacteroidales</taxon>
        <taxon>Tannerellaceae</taxon>
        <taxon>Parabacteroides</taxon>
    </lineage>
</organism>
<evidence type="ECO:0000259" key="11">
    <source>
        <dbReference type="SMART" id="SM01217"/>
    </source>
</evidence>
<dbReference type="PANTHER" id="PTHR30620:SF16">
    <property type="entry name" value="LYSOSOMAL BETA GLUCOSIDASE"/>
    <property type="match status" value="1"/>
</dbReference>
<proteinExistence type="inferred from homology"/>
<dbReference type="GO" id="GO:0009251">
    <property type="term" value="P:glucan catabolic process"/>
    <property type="evidence" value="ECO:0007669"/>
    <property type="project" value="TreeGrafter"/>
</dbReference>
<dbReference type="FunFam" id="3.40.50.1700:FF:000004">
    <property type="entry name" value="Periplasmic beta-glucosidase"/>
    <property type="match status" value="1"/>
</dbReference>
<dbReference type="GO" id="GO:0008422">
    <property type="term" value="F:beta-glucosidase activity"/>
    <property type="evidence" value="ECO:0007669"/>
    <property type="project" value="UniProtKB-EC"/>
</dbReference>
<dbReference type="EC" id="3.2.1.21" evidence="4"/>
<evidence type="ECO:0000313" key="13">
    <source>
        <dbReference type="Proteomes" id="UP000095591"/>
    </source>
</evidence>
<keyword evidence="6" id="KW-0574">Periplasm</keyword>
<dbReference type="RefSeq" id="WP_057319849.1">
    <property type="nucleotide sequence ID" value="NZ_CYXP01000009.1"/>
</dbReference>
<evidence type="ECO:0000313" key="12">
    <source>
        <dbReference type="EMBL" id="CUN30198.1"/>
    </source>
</evidence>
<comment type="similarity">
    <text evidence="3 10">Belongs to the glycosyl hydrolase 3 family.</text>
</comment>
<dbReference type="Pfam" id="PF01915">
    <property type="entry name" value="Glyco_hydro_3_C"/>
    <property type="match status" value="1"/>
</dbReference>